<dbReference type="PROSITE" id="PS00018">
    <property type="entry name" value="EF_HAND_1"/>
    <property type="match status" value="1"/>
</dbReference>
<name>A0A382YLK4_9ZZZZ</name>
<evidence type="ECO:0000313" key="4">
    <source>
        <dbReference type="EMBL" id="SVD84187.1"/>
    </source>
</evidence>
<dbReference type="InterPro" id="IPR050300">
    <property type="entry name" value="GDXG_lipolytic_enzyme"/>
</dbReference>
<dbReference type="InterPro" id="IPR011992">
    <property type="entry name" value="EF-hand-dom_pair"/>
</dbReference>
<dbReference type="Pfam" id="PF13202">
    <property type="entry name" value="EF-hand_5"/>
    <property type="match status" value="2"/>
</dbReference>
<feature type="region of interest" description="Disordered" evidence="2">
    <location>
        <begin position="107"/>
        <end position="136"/>
    </location>
</feature>
<dbReference type="PROSITE" id="PS50222">
    <property type="entry name" value="EF_HAND_2"/>
    <property type="match status" value="1"/>
</dbReference>
<dbReference type="InterPro" id="IPR002048">
    <property type="entry name" value="EF_hand_dom"/>
</dbReference>
<dbReference type="InterPro" id="IPR029058">
    <property type="entry name" value="AB_hydrolase_fold"/>
</dbReference>
<gene>
    <name evidence="4" type="ORF">METZ01_LOCUS437041</name>
</gene>
<dbReference type="Pfam" id="PF20434">
    <property type="entry name" value="BD-FAE"/>
    <property type="match status" value="1"/>
</dbReference>
<dbReference type="AlphaFoldDB" id="A0A382YLK4"/>
<dbReference type="GO" id="GO:0005509">
    <property type="term" value="F:calcium ion binding"/>
    <property type="evidence" value="ECO:0007669"/>
    <property type="project" value="InterPro"/>
</dbReference>
<feature type="non-terminal residue" evidence="4">
    <location>
        <position position="1"/>
    </location>
</feature>
<dbReference type="SUPFAM" id="SSF47473">
    <property type="entry name" value="EF-hand"/>
    <property type="match status" value="1"/>
</dbReference>
<dbReference type="PANTHER" id="PTHR48081:SF13">
    <property type="entry name" value="ALPHA_BETA HYDROLASE"/>
    <property type="match status" value="1"/>
</dbReference>
<dbReference type="SUPFAM" id="SSF53474">
    <property type="entry name" value="alpha/beta-Hydrolases"/>
    <property type="match status" value="1"/>
</dbReference>
<evidence type="ECO:0000256" key="1">
    <source>
        <dbReference type="ARBA" id="ARBA00022801"/>
    </source>
</evidence>
<keyword evidence="1" id="KW-0378">Hydrolase</keyword>
<dbReference type="InterPro" id="IPR049492">
    <property type="entry name" value="BD-FAE-like_dom"/>
</dbReference>
<proteinExistence type="predicted"/>
<dbReference type="Gene3D" id="1.10.238.10">
    <property type="entry name" value="EF-hand"/>
    <property type="match status" value="1"/>
</dbReference>
<evidence type="ECO:0000256" key="2">
    <source>
        <dbReference type="SAM" id="MobiDB-lite"/>
    </source>
</evidence>
<reference evidence="4" key="1">
    <citation type="submission" date="2018-05" db="EMBL/GenBank/DDBJ databases">
        <authorList>
            <person name="Lanie J.A."/>
            <person name="Ng W.-L."/>
            <person name="Kazmierczak K.M."/>
            <person name="Andrzejewski T.M."/>
            <person name="Davidsen T.M."/>
            <person name="Wayne K.J."/>
            <person name="Tettelin H."/>
            <person name="Glass J.I."/>
            <person name="Rusch D."/>
            <person name="Podicherti R."/>
            <person name="Tsui H.-C.T."/>
            <person name="Winkler M.E."/>
        </authorList>
    </citation>
    <scope>NUCLEOTIDE SEQUENCE</scope>
</reference>
<dbReference type="EMBL" id="UINC01176857">
    <property type="protein sequence ID" value="SVD84187.1"/>
    <property type="molecule type" value="Genomic_DNA"/>
</dbReference>
<feature type="domain" description="EF-hand" evidence="3">
    <location>
        <begin position="63"/>
        <end position="98"/>
    </location>
</feature>
<feature type="non-terminal residue" evidence="4">
    <location>
        <position position="262"/>
    </location>
</feature>
<protein>
    <recommendedName>
        <fullName evidence="3">EF-hand domain-containing protein</fullName>
    </recommendedName>
</protein>
<dbReference type="Gene3D" id="3.40.50.1820">
    <property type="entry name" value="alpha/beta hydrolase"/>
    <property type="match status" value="1"/>
</dbReference>
<dbReference type="PANTHER" id="PTHR48081">
    <property type="entry name" value="AB HYDROLASE SUPERFAMILY PROTEIN C4A8.06C"/>
    <property type="match status" value="1"/>
</dbReference>
<sequence>QPAPPPERRRVVVRGQQLKRLENRANLDDNSLAMKSQLVSIVAAVLLGGTALTFRANAQTLKTIEKATEEFIEANDINGDGKLSLDEFPERIRRKFDKVDTDNDGLVSAKENKAYRASRSNGKKRKERNVERRTERDGDTRIERDIVYATVNGRDLLLDLYISEKVLKPADAKHKDKLLPVIVWIHGGGWKGGSKGNGGIARGAVDRGYALIDVEYRLSGEAIFPAQFQDCKAAVRWVRVNSDKYGLDSKHIGVMGRSAGGH</sequence>
<accession>A0A382YLK4</accession>
<dbReference type="GO" id="GO:0016787">
    <property type="term" value="F:hydrolase activity"/>
    <property type="evidence" value="ECO:0007669"/>
    <property type="project" value="UniProtKB-KW"/>
</dbReference>
<organism evidence="4">
    <name type="scientific">marine metagenome</name>
    <dbReference type="NCBI Taxonomy" id="408172"/>
    <lineage>
        <taxon>unclassified sequences</taxon>
        <taxon>metagenomes</taxon>
        <taxon>ecological metagenomes</taxon>
    </lineage>
</organism>
<evidence type="ECO:0000259" key="3">
    <source>
        <dbReference type="PROSITE" id="PS50222"/>
    </source>
</evidence>
<dbReference type="InterPro" id="IPR018247">
    <property type="entry name" value="EF_Hand_1_Ca_BS"/>
</dbReference>